<dbReference type="Gene3D" id="1.25.40.10">
    <property type="entry name" value="Tetratricopeptide repeat domain"/>
    <property type="match status" value="1"/>
</dbReference>
<dbReference type="FunFam" id="1.25.40.10:FF:000065">
    <property type="entry name" value="Programmed cell death 11"/>
    <property type="match status" value="1"/>
</dbReference>
<evidence type="ECO:0000256" key="1">
    <source>
        <dbReference type="ARBA" id="ARBA00004604"/>
    </source>
</evidence>
<evidence type="ECO:0000256" key="3">
    <source>
        <dbReference type="ARBA" id="ARBA00022737"/>
    </source>
</evidence>
<sequence length="419" mass="48748">MRLRNGGGMEHNDSGDEDISDVTKVRNTIESMDQSNSDEDIEMTELDVEEIQSVPMGTQKINSSVKKKRRHVDSNPLPRLDGTGGFQWEWDKSRNDDKDASSESDTSEEGQVVKKKTKRQKRAAKRKEEESIYRAEQSLLDPNRQPDCAEDFDRLLLANPNSSYLWIQYIAFHLHLANVDKAREIGKKALETINFRLEEEKLNVWISLLNLENIYGTQSLLMTLFQEGLRENDPETLYFKLAQIYINSNKLKQAQDIYATMTRKFKLNPRVWKEYGQLLMQSGRIDEARKLCENALQKLADKFHVEIMSKFGQFEFKHGDGERGRTIFETLLSNHPKRLDIWFVYIDTLTKYDTPDSVREVCERGTTLNLSVNKMKSFYKKYLTFEQSYGSDEDVNRVMENARDFVNNKLIQDSNSNSI</sequence>
<dbReference type="SUPFAM" id="SSF48452">
    <property type="entry name" value="TPR-like"/>
    <property type="match status" value="1"/>
</dbReference>
<feature type="compositionally biased region" description="Acidic residues" evidence="5">
    <location>
        <begin position="36"/>
        <end position="50"/>
    </location>
</feature>
<feature type="compositionally biased region" description="Polar residues" evidence="5">
    <location>
        <begin position="25"/>
        <end position="35"/>
    </location>
</feature>
<gene>
    <name evidence="6" type="ORF">LOD99_1259</name>
</gene>
<dbReference type="AlphaFoldDB" id="A0AAV7K5Y6"/>
<dbReference type="SMART" id="SM00386">
    <property type="entry name" value="HAT"/>
    <property type="match status" value="5"/>
</dbReference>
<comment type="caution">
    <text evidence="6">The sequence shown here is derived from an EMBL/GenBank/DDBJ whole genome shotgun (WGS) entry which is preliminary data.</text>
</comment>
<comment type="subcellular location">
    <subcellularLocation>
        <location evidence="1">Nucleus</location>
        <location evidence="1">Nucleolus</location>
    </subcellularLocation>
</comment>
<evidence type="ECO:0000256" key="5">
    <source>
        <dbReference type="SAM" id="MobiDB-lite"/>
    </source>
</evidence>
<dbReference type="InterPro" id="IPR003107">
    <property type="entry name" value="HAT"/>
</dbReference>
<dbReference type="PANTHER" id="PTHR23270:SF10">
    <property type="entry name" value="PROTEIN RRP5 HOMOLOG"/>
    <property type="match status" value="1"/>
</dbReference>
<keyword evidence="3" id="KW-0677">Repeat</keyword>
<dbReference type="GO" id="GO:0006364">
    <property type="term" value="P:rRNA processing"/>
    <property type="evidence" value="ECO:0007669"/>
    <property type="project" value="UniProtKB-KW"/>
</dbReference>
<feature type="compositionally biased region" description="Basic and acidic residues" evidence="5">
    <location>
        <begin position="89"/>
        <end position="101"/>
    </location>
</feature>
<dbReference type="InterPro" id="IPR011990">
    <property type="entry name" value="TPR-like_helical_dom_sf"/>
</dbReference>
<dbReference type="EMBL" id="JAKMXF010000144">
    <property type="protein sequence ID" value="KAI6656463.1"/>
    <property type="molecule type" value="Genomic_DNA"/>
</dbReference>
<dbReference type="Pfam" id="PF23240">
    <property type="entry name" value="HAT_PRP39_N"/>
    <property type="match status" value="1"/>
</dbReference>
<protein>
    <recommendedName>
        <fullName evidence="8">Suppressor of forked domain-containing protein</fullName>
    </recommendedName>
</protein>
<evidence type="ECO:0000256" key="4">
    <source>
        <dbReference type="ARBA" id="ARBA00023242"/>
    </source>
</evidence>
<dbReference type="Pfam" id="PF13432">
    <property type="entry name" value="TPR_16"/>
    <property type="match status" value="1"/>
</dbReference>
<proteinExistence type="predicted"/>
<keyword evidence="2" id="KW-0698">rRNA processing</keyword>
<feature type="compositionally biased region" description="Polar residues" evidence="5">
    <location>
        <begin position="55"/>
        <end position="64"/>
    </location>
</feature>
<evidence type="ECO:0000313" key="6">
    <source>
        <dbReference type="EMBL" id="KAI6656463.1"/>
    </source>
</evidence>
<reference evidence="6 7" key="1">
    <citation type="journal article" date="2023" name="BMC Biol.">
        <title>The compact genome of the sponge Oopsacas minuta (Hexactinellida) is lacking key metazoan core genes.</title>
        <authorList>
            <person name="Santini S."/>
            <person name="Schenkelaars Q."/>
            <person name="Jourda C."/>
            <person name="Duchesne M."/>
            <person name="Belahbib H."/>
            <person name="Rocher C."/>
            <person name="Selva M."/>
            <person name="Riesgo A."/>
            <person name="Vervoort M."/>
            <person name="Leys S.P."/>
            <person name="Kodjabachian L."/>
            <person name="Le Bivic A."/>
            <person name="Borchiellini C."/>
            <person name="Claverie J.M."/>
            <person name="Renard E."/>
        </authorList>
    </citation>
    <scope>NUCLEOTIDE SEQUENCE [LARGE SCALE GENOMIC DNA]</scope>
    <source>
        <strain evidence="6">SPO-2</strain>
    </source>
</reference>
<feature type="compositionally biased region" description="Basic residues" evidence="5">
    <location>
        <begin position="113"/>
        <end position="125"/>
    </location>
</feature>
<evidence type="ECO:0000256" key="2">
    <source>
        <dbReference type="ARBA" id="ARBA00022552"/>
    </source>
</evidence>
<evidence type="ECO:0000313" key="7">
    <source>
        <dbReference type="Proteomes" id="UP001165289"/>
    </source>
</evidence>
<dbReference type="InterPro" id="IPR045209">
    <property type="entry name" value="Rrp5"/>
</dbReference>
<keyword evidence="7" id="KW-1185">Reference proteome</keyword>
<name>A0AAV7K5Y6_9METZ</name>
<organism evidence="6 7">
    <name type="scientific">Oopsacas minuta</name>
    <dbReference type="NCBI Taxonomy" id="111878"/>
    <lineage>
        <taxon>Eukaryota</taxon>
        <taxon>Metazoa</taxon>
        <taxon>Porifera</taxon>
        <taxon>Hexactinellida</taxon>
        <taxon>Hexasterophora</taxon>
        <taxon>Lyssacinosida</taxon>
        <taxon>Leucopsacidae</taxon>
        <taxon>Oopsacas</taxon>
    </lineage>
</organism>
<dbReference type="GO" id="GO:0003723">
    <property type="term" value="F:RNA binding"/>
    <property type="evidence" value="ECO:0007669"/>
    <property type="project" value="TreeGrafter"/>
</dbReference>
<keyword evidence="4" id="KW-0539">Nucleus</keyword>
<dbReference type="Proteomes" id="UP001165289">
    <property type="component" value="Unassembled WGS sequence"/>
</dbReference>
<accession>A0AAV7K5Y6</accession>
<dbReference type="PANTHER" id="PTHR23270">
    <property type="entry name" value="PROGRAMMED CELL DEATH PROTEIN 11 PRE-RRNA PROCESSING PROTEIN RRP5"/>
    <property type="match status" value="1"/>
</dbReference>
<evidence type="ECO:0008006" key="8">
    <source>
        <dbReference type="Google" id="ProtNLM"/>
    </source>
</evidence>
<feature type="region of interest" description="Disordered" evidence="5">
    <location>
        <begin position="1"/>
        <end position="145"/>
    </location>
</feature>
<dbReference type="GO" id="GO:0032040">
    <property type="term" value="C:small-subunit processome"/>
    <property type="evidence" value="ECO:0007669"/>
    <property type="project" value="TreeGrafter"/>
</dbReference>